<evidence type="ECO:0000313" key="32">
    <source>
        <dbReference type="Proteomes" id="UP000683925"/>
    </source>
</evidence>
<keyword evidence="8 27" id="KW-0723">Serine/threonine-protein kinase</keyword>
<dbReference type="CDD" id="cd05117">
    <property type="entry name" value="STKc_CAMK"/>
    <property type="match status" value="1"/>
</dbReference>
<organism evidence="31 32">
    <name type="scientific">Paramecium octaurelia</name>
    <dbReference type="NCBI Taxonomy" id="43137"/>
    <lineage>
        <taxon>Eukaryota</taxon>
        <taxon>Sar</taxon>
        <taxon>Alveolata</taxon>
        <taxon>Ciliophora</taxon>
        <taxon>Intramacronucleata</taxon>
        <taxon>Oligohymenophorea</taxon>
        <taxon>Peniculida</taxon>
        <taxon>Parameciidae</taxon>
        <taxon>Paramecium</taxon>
    </lineage>
</organism>
<evidence type="ECO:0000256" key="4">
    <source>
        <dbReference type="ARBA" id="ARBA00004425"/>
    </source>
</evidence>
<dbReference type="CDD" id="cd00051">
    <property type="entry name" value="EFh"/>
    <property type="match status" value="2"/>
</dbReference>
<keyword evidence="13" id="KW-0418">Kinase</keyword>
<dbReference type="SMART" id="SM00220">
    <property type="entry name" value="S_TKc"/>
    <property type="match status" value="1"/>
</dbReference>
<feature type="compositionally biased region" description="Polar residues" evidence="28">
    <location>
        <begin position="1"/>
        <end position="23"/>
    </location>
</feature>
<evidence type="ECO:0000256" key="2">
    <source>
        <dbReference type="ARBA" id="ARBA00004230"/>
    </source>
</evidence>
<dbReference type="InterPro" id="IPR050205">
    <property type="entry name" value="CDPK_Ser/Thr_kinases"/>
</dbReference>
<evidence type="ECO:0000256" key="8">
    <source>
        <dbReference type="ARBA" id="ARBA00022527"/>
    </source>
</evidence>
<evidence type="ECO:0000256" key="1">
    <source>
        <dbReference type="ARBA" id="ARBA00001946"/>
    </source>
</evidence>
<dbReference type="PROSITE" id="PS00107">
    <property type="entry name" value="PROTEIN_KINASE_ATP"/>
    <property type="match status" value="1"/>
</dbReference>
<evidence type="ECO:0000256" key="28">
    <source>
        <dbReference type="SAM" id="MobiDB-lite"/>
    </source>
</evidence>
<feature type="domain" description="Protein kinase" evidence="29">
    <location>
        <begin position="49"/>
        <end position="304"/>
    </location>
</feature>
<dbReference type="InterPro" id="IPR018247">
    <property type="entry name" value="EF_Hand_1_Ca_BS"/>
</dbReference>
<evidence type="ECO:0000256" key="13">
    <source>
        <dbReference type="ARBA" id="ARBA00022777"/>
    </source>
</evidence>
<dbReference type="OrthoDB" id="40902at2759"/>
<dbReference type="PANTHER" id="PTHR24349">
    <property type="entry name" value="SERINE/THREONINE-PROTEIN KINASE"/>
    <property type="match status" value="1"/>
</dbReference>
<dbReference type="SMART" id="SM00054">
    <property type="entry name" value="EFh"/>
    <property type="match status" value="4"/>
</dbReference>
<dbReference type="PROSITE" id="PS50011">
    <property type="entry name" value="PROTEIN_KINASE_DOM"/>
    <property type="match status" value="1"/>
</dbReference>
<comment type="catalytic activity">
    <reaction evidence="23">
        <text>L-seryl-[protein] + ATP = O-phospho-L-seryl-[protein] + ADP + H(+)</text>
        <dbReference type="Rhea" id="RHEA:17989"/>
        <dbReference type="Rhea" id="RHEA-COMP:9863"/>
        <dbReference type="Rhea" id="RHEA-COMP:11604"/>
        <dbReference type="ChEBI" id="CHEBI:15378"/>
        <dbReference type="ChEBI" id="CHEBI:29999"/>
        <dbReference type="ChEBI" id="CHEBI:30616"/>
        <dbReference type="ChEBI" id="CHEBI:83421"/>
        <dbReference type="ChEBI" id="CHEBI:456216"/>
        <dbReference type="EC" id="2.7.11.1"/>
    </reaction>
</comment>
<evidence type="ECO:0000256" key="25">
    <source>
        <dbReference type="ARBA" id="ARBA00068067"/>
    </source>
</evidence>
<feature type="domain" description="EF-hand" evidence="30">
    <location>
        <begin position="456"/>
        <end position="485"/>
    </location>
</feature>
<dbReference type="PROSITE" id="PS50222">
    <property type="entry name" value="EF_HAND_2"/>
    <property type="match status" value="4"/>
</dbReference>
<evidence type="ECO:0000256" key="16">
    <source>
        <dbReference type="ARBA" id="ARBA00022870"/>
    </source>
</evidence>
<keyword evidence="14 26" id="KW-0067">ATP-binding</keyword>
<evidence type="ECO:0000256" key="22">
    <source>
        <dbReference type="ARBA" id="ARBA00047899"/>
    </source>
</evidence>
<evidence type="ECO:0000256" key="19">
    <source>
        <dbReference type="ARBA" id="ARBA00023273"/>
    </source>
</evidence>
<dbReference type="GO" id="GO:0005886">
    <property type="term" value="C:plasma membrane"/>
    <property type="evidence" value="ECO:0007669"/>
    <property type="project" value="UniProtKB-SubCell"/>
</dbReference>
<dbReference type="Pfam" id="PF13499">
    <property type="entry name" value="EF-hand_7"/>
    <property type="match status" value="2"/>
</dbReference>
<keyword evidence="20" id="KW-0449">Lipoprotein</keyword>
<evidence type="ECO:0000256" key="21">
    <source>
        <dbReference type="ARBA" id="ARBA00024334"/>
    </source>
</evidence>
<dbReference type="Pfam" id="PF00069">
    <property type="entry name" value="Pkinase"/>
    <property type="match status" value="1"/>
</dbReference>
<evidence type="ECO:0000256" key="3">
    <source>
        <dbReference type="ARBA" id="ARBA00004342"/>
    </source>
</evidence>
<accession>A0A8S1U3P4</accession>
<evidence type="ECO:0000256" key="14">
    <source>
        <dbReference type="ARBA" id="ARBA00022840"/>
    </source>
</evidence>
<evidence type="ECO:0000256" key="12">
    <source>
        <dbReference type="ARBA" id="ARBA00022741"/>
    </source>
</evidence>
<keyword evidence="9" id="KW-0808">Transferase</keyword>
<comment type="caution">
    <text evidence="31">The sequence shown here is derived from an EMBL/GenBank/DDBJ whole genome shotgun (WGS) entry which is preliminary data.</text>
</comment>
<dbReference type="GO" id="GO:0005509">
    <property type="term" value="F:calcium ion binding"/>
    <property type="evidence" value="ECO:0007669"/>
    <property type="project" value="InterPro"/>
</dbReference>
<keyword evidence="15" id="KW-0282">Flagellum</keyword>
<dbReference type="GO" id="GO:0031514">
    <property type="term" value="C:motile cilium"/>
    <property type="evidence" value="ECO:0007669"/>
    <property type="project" value="UniProtKB-SubCell"/>
</dbReference>
<evidence type="ECO:0000256" key="15">
    <source>
        <dbReference type="ARBA" id="ARBA00022846"/>
    </source>
</evidence>
<dbReference type="Proteomes" id="UP000683925">
    <property type="component" value="Unassembled WGS sequence"/>
</dbReference>
<dbReference type="InterPro" id="IPR002048">
    <property type="entry name" value="EF_hand_dom"/>
</dbReference>
<keyword evidence="32" id="KW-1185">Reference proteome</keyword>
<dbReference type="FunFam" id="1.10.238.10:FF:000557">
    <property type="entry name" value="Uncharacterized protein"/>
    <property type="match status" value="1"/>
</dbReference>
<reference evidence="31" key="1">
    <citation type="submission" date="2021-01" db="EMBL/GenBank/DDBJ databases">
        <authorList>
            <consortium name="Genoscope - CEA"/>
            <person name="William W."/>
        </authorList>
    </citation>
    <scope>NUCLEOTIDE SEQUENCE</scope>
</reference>
<keyword evidence="16" id="KW-0472">Membrane</keyword>
<evidence type="ECO:0000313" key="31">
    <source>
        <dbReference type="EMBL" id="CAD8160261.1"/>
    </source>
</evidence>
<dbReference type="GO" id="GO:0004674">
    <property type="term" value="F:protein serine/threonine kinase activity"/>
    <property type="evidence" value="ECO:0007669"/>
    <property type="project" value="UniProtKB-KW"/>
</dbReference>
<dbReference type="AlphaFoldDB" id="A0A8S1U3P4"/>
<keyword evidence="17" id="KW-0969">Cilium</keyword>
<dbReference type="EMBL" id="CAJJDP010000038">
    <property type="protein sequence ID" value="CAD8160261.1"/>
    <property type="molecule type" value="Genomic_DNA"/>
</dbReference>
<keyword evidence="12 26" id="KW-0547">Nucleotide-binding</keyword>
<comment type="subcellular location">
    <subcellularLocation>
        <location evidence="3">Cell membrane</location>
        <topology evidence="3">Lipid-anchor</topology>
        <orientation evidence="3">Cytoplasmic side</orientation>
    </subcellularLocation>
    <subcellularLocation>
        <location evidence="2">Cell projection</location>
        <location evidence="2">Cilium</location>
        <location evidence="2">Flagellum</location>
    </subcellularLocation>
    <subcellularLocation>
        <location evidence="4">Host cell membrane</location>
        <topology evidence="4">Lipid-anchor</topology>
    </subcellularLocation>
    <subcellularLocation>
        <location evidence="24">Parasitophorous vacuole membrane</location>
        <topology evidence="24">Lipid-anchor</topology>
    </subcellularLocation>
</comment>
<keyword evidence="19" id="KW-0966">Cell projection</keyword>
<evidence type="ECO:0000256" key="27">
    <source>
        <dbReference type="RuleBase" id="RU000304"/>
    </source>
</evidence>
<feature type="domain" description="EF-hand" evidence="30">
    <location>
        <begin position="383"/>
        <end position="418"/>
    </location>
</feature>
<dbReference type="InterPro" id="IPR000719">
    <property type="entry name" value="Prot_kinase_dom"/>
</dbReference>
<keyword evidence="11" id="KW-0677">Repeat</keyword>
<evidence type="ECO:0000256" key="5">
    <source>
        <dbReference type="ARBA" id="ARBA00012513"/>
    </source>
</evidence>
<comment type="cofactor">
    <cofactor evidence="1">
        <name>Mg(2+)</name>
        <dbReference type="ChEBI" id="CHEBI:18420"/>
    </cofactor>
</comment>
<dbReference type="InterPro" id="IPR008271">
    <property type="entry name" value="Ser/Thr_kinase_AS"/>
</dbReference>
<keyword evidence="10" id="KW-0519">Myristate</keyword>
<sequence>MGACSSQQRRPAQVQKPGQNSGPQAVAEEFKVGPDIFVTLKQGSISNFYKIDKVLGSGAYGEVRLVIHKSTGCKRAMKQIRKDKIIKDDENNMFSEVNTLKELDHPNIVKLYELFQDAKNYYLITEFLEGGELFQKITDMKHFTEKMAADIMKQILGGVVHCHEKKIVHRDLKPENILFENKKPNSNLKIIDFGTSKKVERNQNLTNRLGTPYYIAPEVLKRNYNEKCDVWSCGIILYIMLCGYPPFAGVDQEILQNIEIGKYEFDPEDWAKISDDAKNLIKKLLTKDYNQRISAQEAFNDPWIQKNAPNAPIDFKAIKNLSSFFGKNKVRAALMQFISTNLMTNAEKEGLLAEFKKIDKDGNGQISKDELVQVYLKQYDEIKAKQMVDDIFDKVDTNNSGYVDFTEFITSAANEEKLLNKQRLQQAFNMFDTNGDGQISRDELQEIMGGIDDNLWKEILTMCDSNGDGQISQQEFIEFLVKKYE</sequence>
<feature type="domain" description="EF-hand" evidence="30">
    <location>
        <begin position="346"/>
        <end position="381"/>
    </location>
</feature>
<dbReference type="GO" id="GO:0020002">
    <property type="term" value="C:host cell plasma membrane"/>
    <property type="evidence" value="ECO:0007669"/>
    <property type="project" value="UniProtKB-SubCell"/>
</dbReference>
<evidence type="ECO:0000256" key="9">
    <source>
        <dbReference type="ARBA" id="ARBA00022679"/>
    </source>
</evidence>
<dbReference type="InterPro" id="IPR017441">
    <property type="entry name" value="Protein_kinase_ATP_BS"/>
</dbReference>
<dbReference type="OMA" id="VTHIPEK"/>
<dbReference type="GO" id="GO:0005524">
    <property type="term" value="F:ATP binding"/>
    <property type="evidence" value="ECO:0007669"/>
    <property type="project" value="UniProtKB-UniRule"/>
</dbReference>
<evidence type="ECO:0000259" key="29">
    <source>
        <dbReference type="PROSITE" id="PS50011"/>
    </source>
</evidence>
<evidence type="ECO:0000256" key="26">
    <source>
        <dbReference type="PROSITE-ProRule" id="PRU10141"/>
    </source>
</evidence>
<evidence type="ECO:0000256" key="20">
    <source>
        <dbReference type="ARBA" id="ARBA00023288"/>
    </source>
</evidence>
<proteinExistence type="inferred from homology"/>
<dbReference type="PROSITE" id="PS00018">
    <property type="entry name" value="EF_HAND_1"/>
    <property type="match status" value="4"/>
</dbReference>
<dbReference type="FunFam" id="1.10.510.10:FF:000398">
    <property type="entry name" value="Calcium-dependent protein kinase 1"/>
    <property type="match status" value="1"/>
</dbReference>
<feature type="domain" description="EF-hand" evidence="30">
    <location>
        <begin position="419"/>
        <end position="454"/>
    </location>
</feature>
<comment type="similarity">
    <text evidence="21">Belongs to the protein kinase superfamily. Ser/Thr protein kinase family. CDPK subfamily.</text>
</comment>
<gene>
    <name evidence="31" type="ORF">POCTA_138.1.T0380083</name>
</gene>
<comment type="catalytic activity">
    <reaction evidence="22">
        <text>L-threonyl-[protein] + ATP = O-phospho-L-threonyl-[protein] + ADP + H(+)</text>
        <dbReference type="Rhea" id="RHEA:46608"/>
        <dbReference type="Rhea" id="RHEA-COMP:11060"/>
        <dbReference type="Rhea" id="RHEA-COMP:11605"/>
        <dbReference type="ChEBI" id="CHEBI:15378"/>
        <dbReference type="ChEBI" id="CHEBI:30013"/>
        <dbReference type="ChEBI" id="CHEBI:30616"/>
        <dbReference type="ChEBI" id="CHEBI:61977"/>
        <dbReference type="ChEBI" id="CHEBI:456216"/>
        <dbReference type="EC" id="2.7.11.1"/>
    </reaction>
</comment>
<evidence type="ECO:0000256" key="17">
    <source>
        <dbReference type="ARBA" id="ARBA00023069"/>
    </source>
</evidence>
<evidence type="ECO:0000256" key="6">
    <source>
        <dbReference type="ARBA" id="ARBA00022475"/>
    </source>
</evidence>
<feature type="binding site" evidence="26">
    <location>
        <position position="78"/>
    </location>
    <ligand>
        <name>ATP</name>
        <dbReference type="ChEBI" id="CHEBI:30616"/>
    </ligand>
</feature>
<protein>
    <recommendedName>
        <fullName evidence="25">Calcium-dependent protein kinase 1</fullName>
        <ecNumber evidence="5">2.7.11.1</ecNumber>
    </recommendedName>
</protein>
<evidence type="ECO:0000256" key="10">
    <source>
        <dbReference type="ARBA" id="ARBA00022707"/>
    </source>
</evidence>
<dbReference type="PROSITE" id="PS00108">
    <property type="entry name" value="PROTEIN_KINASE_ST"/>
    <property type="match status" value="1"/>
</dbReference>
<evidence type="ECO:0000256" key="23">
    <source>
        <dbReference type="ARBA" id="ARBA00048679"/>
    </source>
</evidence>
<dbReference type="GO" id="GO:0020005">
    <property type="term" value="C:symbiont-containing vacuole membrane"/>
    <property type="evidence" value="ECO:0007669"/>
    <property type="project" value="UniProtKB-SubCell"/>
</dbReference>
<keyword evidence="18" id="KW-0564">Palmitate</keyword>
<evidence type="ECO:0000256" key="18">
    <source>
        <dbReference type="ARBA" id="ARBA00023139"/>
    </source>
</evidence>
<evidence type="ECO:0000256" key="11">
    <source>
        <dbReference type="ARBA" id="ARBA00022737"/>
    </source>
</evidence>
<name>A0A8S1U3P4_PAROT</name>
<evidence type="ECO:0000256" key="7">
    <source>
        <dbReference type="ARBA" id="ARBA00022511"/>
    </source>
</evidence>
<dbReference type="FunFam" id="3.30.200.20:FF:000632">
    <property type="entry name" value="MSP"/>
    <property type="match status" value="1"/>
</dbReference>
<keyword evidence="16" id="KW-1043">Host membrane</keyword>
<keyword evidence="6" id="KW-1003">Cell membrane</keyword>
<evidence type="ECO:0000256" key="24">
    <source>
        <dbReference type="ARBA" id="ARBA00060437"/>
    </source>
</evidence>
<evidence type="ECO:0000259" key="30">
    <source>
        <dbReference type="PROSITE" id="PS50222"/>
    </source>
</evidence>
<dbReference type="EC" id="2.7.11.1" evidence="5"/>
<keyword evidence="7" id="KW-1032">Host cell membrane</keyword>
<feature type="region of interest" description="Disordered" evidence="28">
    <location>
        <begin position="1"/>
        <end position="24"/>
    </location>
</feature>